<evidence type="ECO:0000313" key="4">
    <source>
        <dbReference type="Proteomes" id="UP001430193"/>
    </source>
</evidence>
<proteinExistence type="predicted"/>
<feature type="transmembrane region" description="Helical" evidence="1">
    <location>
        <begin position="239"/>
        <end position="255"/>
    </location>
</feature>
<dbReference type="InterPro" id="IPR002656">
    <property type="entry name" value="Acyl_transf_3_dom"/>
</dbReference>
<comment type="caution">
    <text evidence="3">The sequence shown here is derived from an EMBL/GenBank/DDBJ whole genome shotgun (WGS) entry which is preliminary data.</text>
</comment>
<feature type="transmembrane region" description="Helical" evidence="1">
    <location>
        <begin position="267"/>
        <end position="300"/>
    </location>
</feature>
<evidence type="ECO:0000313" key="3">
    <source>
        <dbReference type="EMBL" id="MBM7132346.1"/>
    </source>
</evidence>
<evidence type="ECO:0000259" key="2">
    <source>
        <dbReference type="Pfam" id="PF01757"/>
    </source>
</evidence>
<keyword evidence="1" id="KW-1133">Transmembrane helix</keyword>
<keyword evidence="4" id="KW-1185">Reference proteome</keyword>
<dbReference type="PANTHER" id="PTHR23028">
    <property type="entry name" value="ACETYLTRANSFERASE"/>
    <property type="match status" value="1"/>
</dbReference>
<keyword evidence="3" id="KW-0012">Acyltransferase</keyword>
<dbReference type="Proteomes" id="UP001430193">
    <property type="component" value="Unassembled WGS sequence"/>
</dbReference>
<dbReference type="InterPro" id="IPR050879">
    <property type="entry name" value="Acyltransferase_3"/>
</dbReference>
<keyword evidence="1" id="KW-0472">Membrane</keyword>
<feature type="transmembrane region" description="Helical" evidence="1">
    <location>
        <begin position="45"/>
        <end position="65"/>
    </location>
</feature>
<name>A0ABS2KMG4_9GAMM</name>
<dbReference type="PANTHER" id="PTHR23028:SF53">
    <property type="entry name" value="ACYL_TRANSF_3 DOMAIN-CONTAINING PROTEIN"/>
    <property type="match status" value="1"/>
</dbReference>
<keyword evidence="3" id="KW-0808">Transferase</keyword>
<evidence type="ECO:0000256" key="1">
    <source>
        <dbReference type="SAM" id="Phobius"/>
    </source>
</evidence>
<feature type="domain" description="Acyltransferase 3" evidence="2">
    <location>
        <begin position="46"/>
        <end position="353"/>
    </location>
</feature>
<keyword evidence="1" id="KW-0812">Transmembrane</keyword>
<feature type="transmembrane region" description="Helical" evidence="1">
    <location>
        <begin position="337"/>
        <end position="359"/>
    </location>
</feature>
<dbReference type="Pfam" id="PF01757">
    <property type="entry name" value="Acyl_transf_3"/>
    <property type="match status" value="1"/>
</dbReference>
<feature type="transmembrane region" description="Helical" evidence="1">
    <location>
        <begin position="116"/>
        <end position="137"/>
    </location>
</feature>
<feature type="transmembrane region" description="Helical" evidence="1">
    <location>
        <begin position="194"/>
        <end position="210"/>
    </location>
</feature>
<gene>
    <name evidence="3" type="ORF">ISS99_22680</name>
</gene>
<protein>
    <submittedName>
        <fullName evidence="3">Acyltransferase</fullName>
    </submittedName>
</protein>
<organism evidence="3 4">
    <name type="scientific">Dyella mobilis</name>
    <dbReference type="NCBI Taxonomy" id="1849582"/>
    <lineage>
        <taxon>Bacteria</taxon>
        <taxon>Pseudomonadati</taxon>
        <taxon>Pseudomonadota</taxon>
        <taxon>Gammaproteobacteria</taxon>
        <taxon>Lysobacterales</taxon>
        <taxon>Rhodanobacteraceae</taxon>
        <taxon>Dyella</taxon>
    </lineage>
</organism>
<dbReference type="GO" id="GO:0016746">
    <property type="term" value="F:acyltransferase activity"/>
    <property type="evidence" value="ECO:0007669"/>
    <property type="project" value="UniProtKB-KW"/>
</dbReference>
<reference evidence="3" key="1">
    <citation type="submission" date="2020-10" db="EMBL/GenBank/DDBJ databases">
        <title>Phylogeny of dyella-like bacteria.</title>
        <authorList>
            <person name="Fu J."/>
        </authorList>
    </citation>
    <scope>NUCLEOTIDE SEQUENCE</scope>
    <source>
        <strain evidence="3">DHON07</strain>
    </source>
</reference>
<sequence>MNLMHRGFHESIKAKPVERFVSWLKSIMEGVSVEAALARRADNFLILRIIAATLVIYGHAPHIAPAVENVDLFVRLGWGHYSGDIAVDVFFLISGFLVTGSYIRQKSLYKFAKARFLRVFPAFFLNVTVLALVYGLMLTTLPKLDYLRQADTWSYITTNLKMASDMAWTLPGVFAEGLKTSTINGSQWTLPAEVRMYVLLGVMGALGLFASARIGTLVLIAVFFAGLLHPEFFPLHPDWFRIGGFFLLGVLVYIHRSSIKIRLELAVALVLLAVLTHHLAIYSVTFALALAGVVFSLAYLTPVMRWLERFGDPSYGIYLWGWPSQQLVAHFVPRAGLALHVTLAIMLATSFGYLSWAFLEKRMLRFK</sequence>
<accession>A0ABS2KMG4</accession>
<feature type="transmembrane region" description="Helical" evidence="1">
    <location>
        <begin position="85"/>
        <end position="104"/>
    </location>
</feature>
<dbReference type="EMBL" id="JADIKF010000040">
    <property type="protein sequence ID" value="MBM7132346.1"/>
    <property type="molecule type" value="Genomic_DNA"/>
</dbReference>